<feature type="region of interest" description="Disordered" evidence="1">
    <location>
        <begin position="1"/>
        <end position="20"/>
    </location>
</feature>
<reference evidence="2 3" key="1">
    <citation type="submission" date="2016-10" db="EMBL/GenBank/DDBJ databases">
        <authorList>
            <person name="Varghese N."/>
            <person name="Submissions S."/>
        </authorList>
    </citation>
    <scope>NUCLEOTIDE SEQUENCE [LARGE SCALE GENOMIC DNA]</scope>
    <source>
        <strain evidence="2 3">BS2773</strain>
    </source>
</reference>
<name>A0A1H5AYE9_9PSED</name>
<evidence type="ECO:0000313" key="2">
    <source>
        <dbReference type="EMBL" id="SED47499.1"/>
    </source>
</evidence>
<organism evidence="2 3">
    <name type="scientific">Pseudomonas costantinii</name>
    <dbReference type="NCBI Taxonomy" id="168469"/>
    <lineage>
        <taxon>Bacteria</taxon>
        <taxon>Pseudomonadati</taxon>
        <taxon>Pseudomonadota</taxon>
        <taxon>Gammaproteobacteria</taxon>
        <taxon>Pseudomonadales</taxon>
        <taxon>Pseudomonadaceae</taxon>
        <taxon>Pseudomonas</taxon>
    </lineage>
</organism>
<sequence>MKRRTQGHNVKIAAPQSDQSAHGGAFLFGREITVGQALGWQKR</sequence>
<proteinExistence type="predicted"/>
<dbReference type="EMBL" id="FNTS01000002">
    <property type="protein sequence ID" value="SED47499.1"/>
    <property type="molecule type" value="Genomic_DNA"/>
</dbReference>
<accession>A0A1H5AYE9</accession>
<dbReference type="RefSeq" id="WP_256254387.1">
    <property type="nucleotide sequence ID" value="NZ_FNTS01000002.1"/>
</dbReference>
<evidence type="ECO:0000256" key="1">
    <source>
        <dbReference type="SAM" id="MobiDB-lite"/>
    </source>
</evidence>
<comment type="caution">
    <text evidence="2">The sequence shown here is derived from an EMBL/GenBank/DDBJ whole genome shotgun (WGS) entry which is preliminary data.</text>
</comment>
<gene>
    <name evidence="2" type="ORF">SAMN04515675_1256</name>
</gene>
<evidence type="ECO:0000313" key="3">
    <source>
        <dbReference type="Proteomes" id="UP000182179"/>
    </source>
</evidence>
<keyword evidence="3" id="KW-1185">Reference proteome</keyword>
<dbReference type="Proteomes" id="UP000182179">
    <property type="component" value="Unassembled WGS sequence"/>
</dbReference>
<protein>
    <submittedName>
        <fullName evidence="2">5'-nucleotidase</fullName>
    </submittedName>
</protein>